<dbReference type="EMBL" id="JBDFQZ010000006">
    <property type="protein sequence ID" value="KAK9714376.1"/>
    <property type="molecule type" value="Genomic_DNA"/>
</dbReference>
<gene>
    <name evidence="1" type="ORF">RND81_06G089700</name>
</gene>
<evidence type="ECO:0000313" key="1">
    <source>
        <dbReference type="EMBL" id="KAK9714376.1"/>
    </source>
</evidence>
<dbReference type="Proteomes" id="UP001443914">
    <property type="component" value="Unassembled WGS sequence"/>
</dbReference>
<sequence>MEFNNADFLNAFRDDFLNAFRDALHNLGEHDPRWRPRRGDPEPPRQAGEFKVTELPEFVGGTDPEVYLEWERKIDRMLDFKDLDDEKRCKYAILKLSRGASLWFEGVKSQRAHAGKAKITSWEALKRKLRKRYVPATHRLTLYRKINCRFSAG</sequence>
<comment type="caution">
    <text evidence="1">The sequence shown here is derived from an EMBL/GenBank/DDBJ whole genome shotgun (WGS) entry which is preliminary data.</text>
</comment>
<accession>A0AAW1K4H5</accession>
<dbReference type="PANTHER" id="PTHR35046">
    <property type="entry name" value="ZINC KNUCKLE (CCHC-TYPE) FAMILY PROTEIN"/>
    <property type="match status" value="1"/>
</dbReference>
<protein>
    <recommendedName>
        <fullName evidence="3">Retrotransposon gag domain-containing protein</fullName>
    </recommendedName>
</protein>
<name>A0AAW1K4H5_SAPOF</name>
<evidence type="ECO:0008006" key="3">
    <source>
        <dbReference type="Google" id="ProtNLM"/>
    </source>
</evidence>
<proteinExistence type="predicted"/>
<reference evidence="1" key="1">
    <citation type="submission" date="2024-03" db="EMBL/GenBank/DDBJ databases">
        <title>WGS assembly of Saponaria officinalis var. Norfolk2.</title>
        <authorList>
            <person name="Jenkins J."/>
            <person name="Shu S."/>
            <person name="Grimwood J."/>
            <person name="Barry K."/>
            <person name="Goodstein D."/>
            <person name="Schmutz J."/>
            <person name="Leebens-Mack J."/>
            <person name="Osbourn A."/>
        </authorList>
    </citation>
    <scope>NUCLEOTIDE SEQUENCE [LARGE SCALE GENOMIC DNA]</scope>
    <source>
        <strain evidence="1">JIC</strain>
    </source>
</reference>
<dbReference type="AlphaFoldDB" id="A0AAW1K4H5"/>
<keyword evidence="2" id="KW-1185">Reference proteome</keyword>
<dbReference type="PANTHER" id="PTHR35046:SF26">
    <property type="entry name" value="RNA-DIRECTED DNA POLYMERASE"/>
    <property type="match status" value="1"/>
</dbReference>
<evidence type="ECO:0000313" key="2">
    <source>
        <dbReference type="Proteomes" id="UP001443914"/>
    </source>
</evidence>
<organism evidence="1 2">
    <name type="scientific">Saponaria officinalis</name>
    <name type="common">Common soapwort</name>
    <name type="synonym">Lychnis saponaria</name>
    <dbReference type="NCBI Taxonomy" id="3572"/>
    <lineage>
        <taxon>Eukaryota</taxon>
        <taxon>Viridiplantae</taxon>
        <taxon>Streptophyta</taxon>
        <taxon>Embryophyta</taxon>
        <taxon>Tracheophyta</taxon>
        <taxon>Spermatophyta</taxon>
        <taxon>Magnoliopsida</taxon>
        <taxon>eudicotyledons</taxon>
        <taxon>Gunneridae</taxon>
        <taxon>Pentapetalae</taxon>
        <taxon>Caryophyllales</taxon>
        <taxon>Caryophyllaceae</taxon>
        <taxon>Caryophylleae</taxon>
        <taxon>Saponaria</taxon>
    </lineage>
</organism>